<name>A0A819H9U9_9BILA</name>
<dbReference type="PROSITE" id="PS51125">
    <property type="entry name" value="NHL"/>
    <property type="match status" value="1"/>
</dbReference>
<dbReference type="AlphaFoldDB" id="A0A819H9U9"/>
<evidence type="ECO:0000256" key="1">
    <source>
        <dbReference type="ARBA" id="ARBA00022729"/>
    </source>
</evidence>
<protein>
    <submittedName>
        <fullName evidence="5">Uncharacterized protein</fullName>
    </submittedName>
</protein>
<dbReference type="SUPFAM" id="SSF101898">
    <property type="entry name" value="NHL repeat"/>
    <property type="match status" value="1"/>
</dbReference>
<dbReference type="Proteomes" id="UP000663844">
    <property type="component" value="Unassembled WGS sequence"/>
</dbReference>
<evidence type="ECO:0000256" key="3">
    <source>
        <dbReference type="ARBA" id="ARBA00023180"/>
    </source>
</evidence>
<keyword evidence="1" id="KW-0732">Signal</keyword>
<dbReference type="EMBL" id="CAJOAZ010002102">
    <property type="protein sequence ID" value="CAF3894643.1"/>
    <property type="molecule type" value="Genomic_DNA"/>
</dbReference>
<evidence type="ECO:0000313" key="6">
    <source>
        <dbReference type="Proteomes" id="UP000663844"/>
    </source>
</evidence>
<comment type="caution">
    <text evidence="5">The sequence shown here is derived from an EMBL/GenBank/DDBJ whole genome shotgun (WGS) entry which is preliminary data.</text>
</comment>
<sequence length="214" mass="23564">MTTTQQSDSPKPDDGICANATWSRNGTTVAGGTDQGSELNQLLYPYGLFIDKNQAIYVADTENHRIVKWDRGASIGQLVAGGNDEGEDANQFHKPTDVVVDKDGIMYISDTGNSRLQKWHPNAKSGETIIEEFFVFGVAQDEEGSIYLSSEIKYEVRKWRTGETVGQLITSELSFPRLLFVDRNQSVYIADANNHRVIKVDNGSTQITIVAAGS</sequence>
<evidence type="ECO:0000256" key="2">
    <source>
        <dbReference type="ARBA" id="ARBA00022737"/>
    </source>
</evidence>
<accession>A0A819H9U9</accession>
<organism evidence="5 6">
    <name type="scientific">Adineta steineri</name>
    <dbReference type="NCBI Taxonomy" id="433720"/>
    <lineage>
        <taxon>Eukaryota</taxon>
        <taxon>Metazoa</taxon>
        <taxon>Spiralia</taxon>
        <taxon>Gnathifera</taxon>
        <taxon>Rotifera</taxon>
        <taxon>Eurotatoria</taxon>
        <taxon>Bdelloidea</taxon>
        <taxon>Adinetida</taxon>
        <taxon>Adinetidae</taxon>
        <taxon>Adineta</taxon>
    </lineage>
</organism>
<dbReference type="PANTHER" id="PTHR10680">
    <property type="entry name" value="PEPTIDYL-GLYCINE ALPHA-AMIDATING MONOOXYGENASE"/>
    <property type="match status" value="1"/>
</dbReference>
<feature type="non-terminal residue" evidence="5">
    <location>
        <position position="1"/>
    </location>
</feature>
<dbReference type="CDD" id="cd05819">
    <property type="entry name" value="NHL"/>
    <property type="match status" value="1"/>
</dbReference>
<gene>
    <name evidence="5" type="ORF">OXD698_LOCUS23604</name>
</gene>
<dbReference type="InterPro" id="IPR011042">
    <property type="entry name" value="6-blade_b-propeller_TolB-like"/>
</dbReference>
<keyword evidence="3" id="KW-0325">Glycoprotein</keyword>
<evidence type="ECO:0000313" key="5">
    <source>
        <dbReference type="EMBL" id="CAF3894643.1"/>
    </source>
</evidence>
<dbReference type="Gene3D" id="2.120.10.30">
    <property type="entry name" value="TolB, C-terminal domain"/>
    <property type="match status" value="1"/>
</dbReference>
<dbReference type="InterPro" id="IPR001258">
    <property type="entry name" value="NHL_repeat"/>
</dbReference>
<evidence type="ECO:0000256" key="4">
    <source>
        <dbReference type="PROSITE-ProRule" id="PRU00504"/>
    </source>
</evidence>
<dbReference type="Gene3D" id="2.40.10.500">
    <property type="match status" value="1"/>
</dbReference>
<dbReference type="Pfam" id="PF01436">
    <property type="entry name" value="NHL"/>
    <property type="match status" value="2"/>
</dbReference>
<reference evidence="5" key="1">
    <citation type="submission" date="2021-02" db="EMBL/GenBank/DDBJ databases">
        <authorList>
            <person name="Nowell W R."/>
        </authorList>
    </citation>
    <scope>NUCLEOTIDE SEQUENCE</scope>
</reference>
<feature type="repeat" description="NHL" evidence="4">
    <location>
        <begin position="36"/>
        <end position="72"/>
    </location>
</feature>
<proteinExistence type="predicted"/>
<keyword evidence="2" id="KW-0677">Repeat</keyword>
<dbReference type="PANTHER" id="PTHR10680:SF14">
    <property type="entry name" value="PEPTIDYL-GLYCINE ALPHA-AMIDATING MONOOXYGENASE"/>
    <property type="match status" value="1"/>
</dbReference>